<dbReference type="AlphaFoldDB" id="A0A5J9U665"/>
<evidence type="ECO:0000313" key="5">
    <source>
        <dbReference type="Proteomes" id="UP000324897"/>
    </source>
</evidence>
<evidence type="ECO:0000313" key="4">
    <source>
        <dbReference type="EMBL" id="TVU19149.1"/>
    </source>
</evidence>
<feature type="domain" description="DUF569" evidence="3">
    <location>
        <begin position="622"/>
        <end position="702"/>
    </location>
</feature>
<dbReference type="InterPro" id="IPR054726">
    <property type="entry name" value="Ubiq_DUF569-assoc"/>
</dbReference>
<accession>A0A5J9U665</accession>
<feature type="non-terminal residue" evidence="4">
    <location>
        <position position="1"/>
    </location>
</feature>
<comment type="caution">
    <text evidence="4">The sequence shown here is derived from an EMBL/GenBank/DDBJ whole genome shotgun (WGS) entry which is preliminary data.</text>
</comment>
<dbReference type="Gramene" id="TVU19149">
    <property type="protein sequence ID" value="TVU19149"/>
    <property type="gene ID" value="EJB05_35285"/>
</dbReference>
<protein>
    <submittedName>
        <fullName evidence="4">Uncharacterized protein</fullName>
    </submittedName>
</protein>
<dbReference type="Proteomes" id="UP000324897">
    <property type="component" value="Chromosome 7"/>
</dbReference>
<dbReference type="Pfam" id="PF04601">
    <property type="entry name" value="DUF569"/>
    <property type="match status" value="1"/>
</dbReference>
<dbReference type="Gene3D" id="2.80.10.50">
    <property type="match status" value="1"/>
</dbReference>
<evidence type="ECO:0000259" key="2">
    <source>
        <dbReference type="Pfam" id="PF04601"/>
    </source>
</evidence>
<dbReference type="SUPFAM" id="SSF50405">
    <property type="entry name" value="Actin-crosslinking proteins"/>
    <property type="match status" value="1"/>
</dbReference>
<keyword evidence="5" id="KW-1185">Reference proteome</keyword>
<feature type="region of interest" description="Disordered" evidence="1">
    <location>
        <begin position="358"/>
        <end position="379"/>
    </location>
</feature>
<feature type="region of interest" description="Disordered" evidence="1">
    <location>
        <begin position="34"/>
        <end position="71"/>
    </location>
</feature>
<organism evidence="4 5">
    <name type="scientific">Eragrostis curvula</name>
    <name type="common">weeping love grass</name>
    <dbReference type="NCBI Taxonomy" id="38414"/>
    <lineage>
        <taxon>Eukaryota</taxon>
        <taxon>Viridiplantae</taxon>
        <taxon>Streptophyta</taxon>
        <taxon>Embryophyta</taxon>
        <taxon>Tracheophyta</taxon>
        <taxon>Spermatophyta</taxon>
        <taxon>Magnoliopsida</taxon>
        <taxon>Liliopsida</taxon>
        <taxon>Poales</taxon>
        <taxon>Poaceae</taxon>
        <taxon>PACMAD clade</taxon>
        <taxon>Chloridoideae</taxon>
        <taxon>Eragrostideae</taxon>
        <taxon>Eragrostidinae</taxon>
        <taxon>Eragrostis</taxon>
    </lineage>
</organism>
<feature type="domain" description="DUF569" evidence="2">
    <location>
        <begin position="416"/>
        <end position="533"/>
    </location>
</feature>
<sequence>MQLRSGRRLNPLPHGSGQAAVTNQLSLSHAMQLRSGRRLLDPPPHEAQRRRRRRLAPRGPEAADVDGVTEEDRISSLPDDLLLDVLARLGCARKAARTSLPELRFLNVPFHLLEGLLAQVTRPTLNLLHVEVRSLGSGRVMAGDVSSLLHDAARLAPKNLTINLYTLVAEVGKHNRITFAPPPLELPCFDRTTSLTRDMPLIDLVPPSTGEFTALERLVLSLDKIELSSLLAIANILYMIEHTLPRLTLFYRRSRVTLADDLALVPGAAAGHRAASGPPPMLRPIAAAASEAAGCSDDAGAVSTAGEEPGGFPLAAARRAMSSSLPLAGSMQQPIAEEIRGKARRRPPPRWSRRFKIWTSRNCEPDPPGDDPGQPKKSKKMLLGTIPTALAHQNQETPPVLGILDPSSARSQIRAMEFFEDARSVRLKSHLGTYLCADDAEAVSHGYRRNSRGTVWAVEPAGDEYVRLQGHRGLYLGAADRAAAFDTAATSCGVAQGLPSSPNDSAFLWTPRRDGERGGCLTLAGPLGRLLRAARFGETPRVTMDFEVKPEEESSWEVEVVSAEQAARPPRRVHSCDARMEATGTKPTESSAFVRFYSAKESRNKLDQEPPSLEEPLHMPTRRTIFHNTARQDGGVDDFDEGTWRYFTFDQKSLAALRRRLQEETNHKDFIICRRGGGGSAPRLYPVVLDLPPGNNEMEFVLVLLPSSAADELQWPHGRGLASS</sequence>
<dbReference type="EMBL" id="RWGY01000029">
    <property type="protein sequence ID" value="TVU19149.1"/>
    <property type="molecule type" value="Genomic_DNA"/>
</dbReference>
<evidence type="ECO:0000259" key="3">
    <source>
        <dbReference type="Pfam" id="PF22932"/>
    </source>
</evidence>
<dbReference type="InterPro" id="IPR007679">
    <property type="entry name" value="DUF569"/>
</dbReference>
<dbReference type="InterPro" id="IPR008999">
    <property type="entry name" value="Actin-crosslinking"/>
</dbReference>
<dbReference type="OrthoDB" id="685864at2759"/>
<dbReference type="PANTHER" id="PTHR31205:SF7">
    <property type="entry name" value="DUF569 DOMAIN-CONTAINING PROTEIN"/>
    <property type="match status" value="1"/>
</dbReference>
<dbReference type="PANTHER" id="PTHR31205">
    <property type="entry name" value="ACTIN CROSS-LINKING PROTEIN (DUF569)"/>
    <property type="match status" value="1"/>
</dbReference>
<feature type="compositionally biased region" description="Basic and acidic residues" evidence="1">
    <location>
        <begin position="38"/>
        <end position="47"/>
    </location>
</feature>
<dbReference type="Pfam" id="PF22932">
    <property type="entry name" value="Ubiq_DUF_assoc"/>
    <property type="match status" value="1"/>
</dbReference>
<reference evidence="4 5" key="1">
    <citation type="journal article" date="2019" name="Sci. Rep.">
        <title>A high-quality genome of Eragrostis curvula grass provides insights into Poaceae evolution and supports new strategies to enhance forage quality.</title>
        <authorList>
            <person name="Carballo J."/>
            <person name="Santos B.A.C.M."/>
            <person name="Zappacosta D."/>
            <person name="Garbus I."/>
            <person name="Selva J.P."/>
            <person name="Gallo C.A."/>
            <person name="Diaz A."/>
            <person name="Albertini E."/>
            <person name="Caccamo M."/>
            <person name="Echenique V."/>
        </authorList>
    </citation>
    <scope>NUCLEOTIDE SEQUENCE [LARGE SCALE GENOMIC DNA]</scope>
    <source>
        <strain evidence="5">cv. Victoria</strain>
        <tissue evidence="4">Leaf</tissue>
    </source>
</reference>
<gene>
    <name evidence="4" type="ORF">EJB05_35285</name>
</gene>
<evidence type="ECO:0000256" key="1">
    <source>
        <dbReference type="SAM" id="MobiDB-lite"/>
    </source>
</evidence>
<name>A0A5J9U665_9POAL</name>
<proteinExistence type="predicted"/>